<dbReference type="SMART" id="SM00382">
    <property type="entry name" value="AAA"/>
    <property type="match status" value="1"/>
</dbReference>
<dbReference type="AlphaFoldDB" id="A0A4V5NWJ5"/>
<dbReference type="InterPro" id="IPR003593">
    <property type="entry name" value="AAA+_ATPase"/>
</dbReference>
<dbReference type="PANTHER" id="PTHR43166:SF6">
    <property type="entry name" value="PHOSPHONATES IMPORT ATP-BINDING PROTEIN PHNC"/>
    <property type="match status" value="1"/>
</dbReference>
<comment type="subcellular location">
    <subcellularLocation>
        <location evidence="1">Cell inner membrane</location>
        <topology evidence="1">Peripheral membrane protein</topology>
    </subcellularLocation>
</comment>
<evidence type="ECO:0000313" key="10">
    <source>
        <dbReference type="Proteomes" id="UP000305675"/>
    </source>
</evidence>
<dbReference type="GO" id="GO:0016887">
    <property type="term" value="F:ATP hydrolysis activity"/>
    <property type="evidence" value="ECO:0007669"/>
    <property type="project" value="InterPro"/>
</dbReference>
<feature type="domain" description="ABC transporter" evidence="8">
    <location>
        <begin position="3"/>
        <end position="223"/>
    </location>
</feature>
<evidence type="ECO:0000259" key="8">
    <source>
        <dbReference type="PROSITE" id="PS50893"/>
    </source>
</evidence>
<keyword evidence="3" id="KW-1003">Cell membrane</keyword>
<comment type="caution">
    <text evidence="9">The sequence shown here is derived from an EMBL/GenBank/DDBJ whole genome shotgun (WGS) entry which is preliminary data.</text>
</comment>
<dbReference type="InterPro" id="IPR003439">
    <property type="entry name" value="ABC_transporter-like_ATP-bd"/>
</dbReference>
<accession>A0A4V5NWJ5</accession>
<evidence type="ECO:0000313" key="9">
    <source>
        <dbReference type="EMBL" id="TKB57652.1"/>
    </source>
</evidence>
<dbReference type="PROSITE" id="PS50893">
    <property type="entry name" value="ABC_TRANSPORTER_2"/>
    <property type="match status" value="1"/>
</dbReference>
<dbReference type="EMBL" id="SWCJ01000002">
    <property type="protein sequence ID" value="TKB57652.1"/>
    <property type="molecule type" value="Genomic_DNA"/>
</dbReference>
<dbReference type="InterPro" id="IPR050086">
    <property type="entry name" value="MetN_ABC_transporter-like"/>
</dbReference>
<protein>
    <submittedName>
        <fullName evidence="9">ATP-binding cassette domain-containing protein</fullName>
    </submittedName>
</protein>
<sequence>MALSLDNASLRVGDKWLIEPLSLTINHGERVALIGESGAGKSSLLSLLRQAHESQVAWCPQAPALVPMLSLYNNVYMGQLHQRPLWKNLVNLFKPAANDWQQVLKLATDLGLTQPDNHRLTQSAERFSGGEQQRIGIARALFQKRPIFLGDEPVSAVDEKHAKQLLSQIALAHDTVVVALHDVELATQCCDRIIGLKQGKVVLDCPSTELSAQQLYSLYPSHQHRSDSPIFESVQ</sequence>
<dbReference type="GO" id="GO:0005886">
    <property type="term" value="C:plasma membrane"/>
    <property type="evidence" value="ECO:0007669"/>
    <property type="project" value="UniProtKB-SubCell"/>
</dbReference>
<organism evidence="9 10">
    <name type="scientific">Ferrimonas aestuarii</name>
    <dbReference type="NCBI Taxonomy" id="2569539"/>
    <lineage>
        <taxon>Bacteria</taxon>
        <taxon>Pseudomonadati</taxon>
        <taxon>Pseudomonadota</taxon>
        <taxon>Gammaproteobacteria</taxon>
        <taxon>Alteromonadales</taxon>
        <taxon>Ferrimonadaceae</taxon>
        <taxon>Ferrimonas</taxon>
    </lineage>
</organism>
<dbReference type="Gene3D" id="3.40.50.300">
    <property type="entry name" value="P-loop containing nucleotide triphosphate hydrolases"/>
    <property type="match status" value="1"/>
</dbReference>
<dbReference type="SUPFAM" id="SSF52540">
    <property type="entry name" value="P-loop containing nucleoside triphosphate hydrolases"/>
    <property type="match status" value="1"/>
</dbReference>
<evidence type="ECO:0000256" key="5">
    <source>
        <dbReference type="ARBA" id="ARBA00022840"/>
    </source>
</evidence>
<keyword evidence="4" id="KW-0547">Nucleotide-binding</keyword>
<evidence type="ECO:0000256" key="3">
    <source>
        <dbReference type="ARBA" id="ARBA00022475"/>
    </source>
</evidence>
<keyword evidence="5 9" id="KW-0067">ATP-binding</keyword>
<keyword evidence="10" id="KW-1185">Reference proteome</keyword>
<gene>
    <name evidence="9" type="ORF">FCL42_04770</name>
</gene>
<dbReference type="PROSITE" id="PS00211">
    <property type="entry name" value="ABC_TRANSPORTER_1"/>
    <property type="match status" value="1"/>
</dbReference>
<keyword evidence="2" id="KW-0813">Transport</keyword>
<dbReference type="InterPro" id="IPR027417">
    <property type="entry name" value="P-loop_NTPase"/>
</dbReference>
<proteinExistence type="predicted"/>
<evidence type="ECO:0000256" key="4">
    <source>
        <dbReference type="ARBA" id="ARBA00022741"/>
    </source>
</evidence>
<evidence type="ECO:0000256" key="6">
    <source>
        <dbReference type="ARBA" id="ARBA00022967"/>
    </source>
</evidence>
<reference evidence="9 10" key="1">
    <citation type="submission" date="2019-04" db="EMBL/GenBank/DDBJ databases">
        <authorList>
            <person name="Hwang J.C."/>
        </authorList>
    </citation>
    <scope>NUCLEOTIDE SEQUENCE [LARGE SCALE GENOMIC DNA]</scope>
    <source>
        <strain evidence="9 10">IMCC35002</strain>
    </source>
</reference>
<dbReference type="GO" id="GO:0005524">
    <property type="term" value="F:ATP binding"/>
    <property type="evidence" value="ECO:0007669"/>
    <property type="project" value="UniProtKB-KW"/>
</dbReference>
<evidence type="ECO:0000256" key="7">
    <source>
        <dbReference type="ARBA" id="ARBA00023136"/>
    </source>
</evidence>
<keyword evidence="7" id="KW-0472">Membrane</keyword>
<evidence type="ECO:0000256" key="2">
    <source>
        <dbReference type="ARBA" id="ARBA00022448"/>
    </source>
</evidence>
<dbReference type="Pfam" id="PF00005">
    <property type="entry name" value="ABC_tran"/>
    <property type="match status" value="1"/>
</dbReference>
<evidence type="ECO:0000256" key="1">
    <source>
        <dbReference type="ARBA" id="ARBA00004417"/>
    </source>
</evidence>
<dbReference type="OrthoDB" id="5292475at2"/>
<name>A0A4V5NWJ5_9GAMM</name>
<dbReference type="Proteomes" id="UP000305675">
    <property type="component" value="Unassembled WGS sequence"/>
</dbReference>
<dbReference type="PANTHER" id="PTHR43166">
    <property type="entry name" value="AMINO ACID IMPORT ATP-BINDING PROTEIN"/>
    <property type="match status" value="1"/>
</dbReference>
<keyword evidence="6" id="KW-1278">Translocase</keyword>
<dbReference type="InterPro" id="IPR017871">
    <property type="entry name" value="ABC_transporter-like_CS"/>
</dbReference>